<dbReference type="Proteomes" id="UP000015105">
    <property type="component" value="Chromosome 2D"/>
</dbReference>
<dbReference type="CDD" id="cd03053">
    <property type="entry name" value="GST_N_Phi"/>
    <property type="match status" value="1"/>
</dbReference>
<organism evidence="6 7">
    <name type="scientific">Aegilops tauschii subsp. strangulata</name>
    <name type="common">Goatgrass</name>
    <dbReference type="NCBI Taxonomy" id="200361"/>
    <lineage>
        <taxon>Eukaryota</taxon>
        <taxon>Viridiplantae</taxon>
        <taxon>Streptophyta</taxon>
        <taxon>Embryophyta</taxon>
        <taxon>Tracheophyta</taxon>
        <taxon>Spermatophyta</taxon>
        <taxon>Magnoliopsida</taxon>
        <taxon>Liliopsida</taxon>
        <taxon>Poales</taxon>
        <taxon>Poaceae</taxon>
        <taxon>BOP clade</taxon>
        <taxon>Pooideae</taxon>
        <taxon>Triticodae</taxon>
        <taxon>Triticeae</taxon>
        <taxon>Triticinae</taxon>
        <taxon>Aegilops</taxon>
    </lineage>
</organism>
<keyword evidence="7" id="KW-1185">Reference proteome</keyword>
<reference evidence="6" key="3">
    <citation type="journal article" date="2017" name="Nature">
        <title>Genome sequence of the progenitor of the wheat D genome Aegilops tauschii.</title>
        <authorList>
            <person name="Luo M.C."/>
            <person name="Gu Y.Q."/>
            <person name="Puiu D."/>
            <person name="Wang H."/>
            <person name="Twardziok S.O."/>
            <person name="Deal K.R."/>
            <person name="Huo N."/>
            <person name="Zhu T."/>
            <person name="Wang L."/>
            <person name="Wang Y."/>
            <person name="McGuire P.E."/>
            <person name="Liu S."/>
            <person name="Long H."/>
            <person name="Ramasamy R.K."/>
            <person name="Rodriguez J.C."/>
            <person name="Van S.L."/>
            <person name="Yuan L."/>
            <person name="Wang Z."/>
            <person name="Xia Z."/>
            <person name="Xiao L."/>
            <person name="Anderson O.D."/>
            <person name="Ouyang S."/>
            <person name="Liang Y."/>
            <person name="Zimin A.V."/>
            <person name="Pertea G."/>
            <person name="Qi P."/>
            <person name="Bennetzen J.L."/>
            <person name="Dai X."/>
            <person name="Dawson M.W."/>
            <person name="Muller H.G."/>
            <person name="Kugler K."/>
            <person name="Rivarola-Duarte L."/>
            <person name="Spannagl M."/>
            <person name="Mayer K.F.X."/>
            <person name="Lu F.H."/>
            <person name="Bevan M.W."/>
            <person name="Leroy P."/>
            <person name="Li P."/>
            <person name="You F.M."/>
            <person name="Sun Q."/>
            <person name="Liu Z."/>
            <person name="Lyons E."/>
            <person name="Wicker T."/>
            <person name="Salzberg S.L."/>
            <person name="Devos K.M."/>
            <person name="Dvorak J."/>
        </authorList>
    </citation>
    <scope>NUCLEOTIDE SEQUENCE [LARGE SCALE GENOMIC DNA]</scope>
    <source>
        <strain evidence="6">cv. AL8/78</strain>
    </source>
</reference>
<evidence type="ECO:0000256" key="4">
    <source>
        <dbReference type="ARBA" id="ARBA00047960"/>
    </source>
</evidence>
<feature type="domain" description="GST N-terminal" evidence="5">
    <location>
        <begin position="4"/>
        <end position="85"/>
    </location>
</feature>
<dbReference type="InterPro" id="IPR004045">
    <property type="entry name" value="Glutathione_S-Trfase_N"/>
</dbReference>
<dbReference type="Gene3D" id="3.40.30.10">
    <property type="entry name" value="Glutaredoxin"/>
    <property type="match status" value="1"/>
</dbReference>
<evidence type="ECO:0000313" key="7">
    <source>
        <dbReference type="Proteomes" id="UP000015105"/>
    </source>
</evidence>
<evidence type="ECO:0000256" key="1">
    <source>
        <dbReference type="ARBA" id="ARBA00010128"/>
    </source>
</evidence>
<dbReference type="EC" id="2.5.1.18" evidence="2"/>
<sequence length="102" mass="11510">RKMAPVKVFGPAAFANVARVLVCLEEVGADYEVVDIDFMALEHKSPEHLTRNPFGQIPAFQDGDLILFESRAISKYVIHKYKMNEANLMREGNLKEATMVDI</sequence>
<reference evidence="7" key="1">
    <citation type="journal article" date="2014" name="Science">
        <title>Ancient hybridizations among the ancestral genomes of bread wheat.</title>
        <authorList>
            <consortium name="International Wheat Genome Sequencing Consortium,"/>
            <person name="Marcussen T."/>
            <person name="Sandve S.R."/>
            <person name="Heier L."/>
            <person name="Spannagl M."/>
            <person name="Pfeifer M."/>
            <person name="Jakobsen K.S."/>
            <person name="Wulff B.B."/>
            <person name="Steuernagel B."/>
            <person name="Mayer K.F."/>
            <person name="Olsen O.A."/>
        </authorList>
    </citation>
    <scope>NUCLEOTIDE SEQUENCE [LARGE SCALE GENOMIC DNA]</scope>
    <source>
        <strain evidence="7">cv. AL8/78</strain>
    </source>
</reference>
<dbReference type="SFLD" id="SFLDS00019">
    <property type="entry name" value="Glutathione_Transferase_(cytos"/>
    <property type="match status" value="1"/>
</dbReference>
<dbReference type="GO" id="GO:0043295">
    <property type="term" value="F:glutathione binding"/>
    <property type="evidence" value="ECO:0007669"/>
    <property type="project" value="TreeGrafter"/>
</dbReference>
<dbReference type="GO" id="GO:0005737">
    <property type="term" value="C:cytoplasm"/>
    <property type="evidence" value="ECO:0007669"/>
    <property type="project" value="TreeGrafter"/>
</dbReference>
<dbReference type="SUPFAM" id="SSF52833">
    <property type="entry name" value="Thioredoxin-like"/>
    <property type="match status" value="1"/>
</dbReference>
<evidence type="ECO:0000256" key="3">
    <source>
        <dbReference type="ARBA" id="ARBA00022679"/>
    </source>
</evidence>
<comment type="similarity">
    <text evidence="1">Belongs to the GST superfamily. Phi family.</text>
</comment>
<evidence type="ECO:0000259" key="5">
    <source>
        <dbReference type="PROSITE" id="PS50404"/>
    </source>
</evidence>
<dbReference type="STRING" id="200361.A0A453DKF3"/>
<protein>
    <recommendedName>
        <fullName evidence="2">glutathione transferase</fullName>
        <ecNumber evidence="2">2.5.1.18</ecNumber>
    </recommendedName>
</protein>
<dbReference type="GO" id="GO:0004364">
    <property type="term" value="F:glutathione transferase activity"/>
    <property type="evidence" value="ECO:0007669"/>
    <property type="project" value="UniProtKB-EC"/>
</dbReference>
<dbReference type="PANTHER" id="PTHR43900:SF49">
    <property type="entry name" value="GLUTATHIONE S-TRANSFERASE GSTF1-RELATED"/>
    <property type="match status" value="1"/>
</dbReference>
<dbReference type="EnsemblPlants" id="AET2Gv21283300.2">
    <property type="protein sequence ID" value="AET2Gv21283300.2"/>
    <property type="gene ID" value="AET2Gv21283300"/>
</dbReference>
<dbReference type="Gramene" id="AET2Gv21283300.2">
    <property type="protein sequence ID" value="AET2Gv21283300.2"/>
    <property type="gene ID" value="AET2Gv21283300"/>
</dbReference>
<dbReference type="AlphaFoldDB" id="A0A453DKF3"/>
<dbReference type="GO" id="GO:0006749">
    <property type="term" value="P:glutathione metabolic process"/>
    <property type="evidence" value="ECO:0007669"/>
    <property type="project" value="TreeGrafter"/>
</dbReference>
<reference evidence="6" key="5">
    <citation type="journal article" date="2021" name="G3 (Bethesda)">
        <title>Aegilops tauschii genome assembly Aet v5.0 features greater sequence contiguity and improved annotation.</title>
        <authorList>
            <person name="Wang L."/>
            <person name="Zhu T."/>
            <person name="Rodriguez J.C."/>
            <person name="Deal K.R."/>
            <person name="Dubcovsky J."/>
            <person name="McGuire P.E."/>
            <person name="Lux T."/>
            <person name="Spannagl M."/>
            <person name="Mayer K.F.X."/>
            <person name="Baldrich P."/>
            <person name="Meyers B.C."/>
            <person name="Huo N."/>
            <person name="Gu Y.Q."/>
            <person name="Zhou H."/>
            <person name="Devos K.M."/>
            <person name="Bennetzen J.L."/>
            <person name="Unver T."/>
            <person name="Budak H."/>
            <person name="Gulick P.J."/>
            <person name="Galiba G."/>
            <person name="Kalapos B."/>
            <person name="Nelson D.R."/>
            <person name="Li P."/>
            <person name="You F.M."/>
            <person name="Luo M.C."/>
            <person name="Dvorak J."/>
        </authorList>
    </citation>
    <scope>NUCLEOTIDE SEQUENCE [LARGE SCALE GENOMIC DNA]</scope>
    <source>
        <strain evidence="6">cv. AL8/78</strain>
    </source>
</reference>
<dbReference type="PROSITE" id="PS50404">
    <property type="entry name" value="GST_NTER"/>
    <property type="match status" value="1"/>
</dbReference>
<dbReference type="InterPro" id="IPR036249">
    <property type="entry name" value="Thioredoxin-like_sf"/>
</dbReference>
<evidence type="ECO:0000313" key="6">
    <source>
        <dbReference type="EnsemblPlants" id="AET2Gv21283300.2"/>
    </source>
</evidence>
<accession>A0A453DKF3</accession>
<reference evidence="6" key="4">
    <citation type="submission" date="2019-03" db="UniProtKB">
        <authorList>
            <consortium name="EnsemblPlants"/>
        </authorList>
    </citation>
    <scope>IDENTIFICATION</scope>
</reference>
<comment type="catalytic activity">
    <reaction evidence="4">
        <text>RX + glutathione = an S-substituted glutathione + a halide anion + H(+)</text>
        <dbReference type="Rhea" id="RHEA:16437"/>
        <dbReference type="ChEBI" id="CHEBI:15378"/>
        <dbReference type="ChEBI" id="CHEBI:16042"/>
        <dbReference type="ChEBI" id="CHEBI:17792"/>
        <dbReference type="ChEBI" id="CHEBI:57925"/>
        <dbReference type="ChEBI" id="CHEBI:90779"/>
        <dbReference type="EC" id="2.5.1.18"/>
    </reaction>
</comment>
<keyword evidence="3" id="KW-0808">Transferase</keyword>
<dbReference type="InterPro" id="IPR040079">
    <property type="entry name" value="Glutathione_S-Trfase"/>
</dbReference>
<proteinExistence type="inferred from homology"/>
<evidence type="ECO:0000256" key="2">
    <source>
        <dbReference type="ARBA" id="ARBA00012452"/>
    </source>
</evidence>
<reference evidence="7" key="2">
    <citation type="journal article" date="2017" name="Nat. Plants">
        <title>The Aegilops tauschii genome reveals multiple impacts of transposons.</title>
        <authorList>
            <person name="Zhao G."/>
            <person name="Zou C."/>
            <person name="Li K."/>
            <person name="Wang K."/>
            <person name="Li T."/>
            <person name="Gao L."/>
            <person name="Zhang X."/>
            <person name="Wang H."/>
            <person name="Yang Z."/>
            <person name="Liu X."/>
            <person name="Jiang W."/>
            <person name="Mao L."/>
            <person name="Kong X."/>
            <person name="Jiao Y."/>
            <person name="Jia J."/>
        </authorList>
    </citation>
    <scope>NUCLEOTIDE SEQUENCE [LARGE SCALE GENOMIC DNA]</scope>
    <source>
        <strain evidence="7">cv. AL8/78</strain>
    </source>
</reference>
<dbReference type="Pfam" id="PF02798">
    <property type="entry name" value="GST_N"/>
    <property type="match status" value="1"/>
</dbReference>
<dbReference type="PANTHER" id="PTHR43900">
    <property type="entry name" value="GLUTATHIONE S-TRANSFERASE RHO"/>
    <property type="match status" value="1"/>
</dbReference>
<dbReference type="FunFam" id="3.40.30.10:FF:000016">
    <property type="entry name" value="Glutathione S-transferase F2"/>
    <property type="match status" value="1"/>
</dbReference>
<name>A0A453DKF3_AEGTS</name>